<reference evidence="3" key="2">
    <citation type="journal article" date="2023" name="Plants (Basel)">
        <title>Annotation of the Turnera subulata (Passifloraceae) Draft Genome Reveals the S-Locus Evolved after the Divergence of Turneroideae from Passifloroideae in a Stepwise Manner.</title>
        <authorList>
            <person name="Henning P.M."/>
            <person name="Roalson E.H."/>
            <person name="Mir W."/>
            <person name="McCubbin A.G."/>
            <person name="Shore J.S."/>
        </authorList>
    </citation>
    <scope>NUCLEOTIDE SEQUENCE</scope>
    <source>
        <strain evidence="3">F60SS</strain>
    </source>
</reference>
<feature type="region of interest" description="Disordered" evidence="2">
    <location>
        <begin position="21"/>
        <end position="55"/>
    </location>
</feature>
<dbReference type="PANTHER" id="PTHR31342">
    <property type="entry name" value="PROTEIN CHUP1, CHLOROPLASTIC"/>
    <property type="match status" value="1"/>
</dbReference>
<evidence type="ECO:0000256" key="1">
    <source>
        <dbReference type="ARBA" id="ARBA00023054"/>
    </source>
</evidence>
<keyword evidence="4" id="KW-1185">Reference proteome</keyword>
<protein>
    <submittedName>
        <fullName evidence="3">Uncharacterized protein</fullName>
    </submittedName>
</protein>
<dbReference type="Proteomes" id="UP001141552">
    <property type="component" value="Unassembled WGS sequence"/>
</dbReference>
<keyword evidence="1" id="KW-0175">Coiled coil</keyword>
<organism evidence="3 4">
    <name type="scientific">Turnera subulata</name>
    <dbReference type="NCBI Taxonomy" id="218843"/>
    <lineage>
        <taxon>Eukaryota</taxon>
        <taxon>Viridiplantae</taxon>
        <taxon>Streptophyta</taxon>
        <taxon>Embryophyta</taxon>
        <taxon>Tracheophyta</taxon>
        <taxon>Spermatophyta</taxon>
        <taxon>Magnoliopsida</taxon>
        <taxon>eudicotyledons</taxon>
        <taxon>Gunneridae</taxon>
        <taxon>Pentapetalae</taxon>
        <taxon>rosids</taxon>
        <taxon>fabids</taxon>
        <taxon>Malpighiales</taxon>
        <taxon>Passifloraceae</taxon>
        <taxon>Turnera</taxon>
    </lineage>
</organism>
<dbReference type="AlphaFoldDB" id="A0A9Q0G9N7"/>
<comment type="caution">
    <text evidence="3">The sequence shown here is derived from an EMBL/GenBank/DDBJ whole genome shotgun (WGS) entry which is preliminary data.</text>
</comment>
<evidence type="ECO:0000313" key="3">
    <source>
        <dbReference type="EMBL" id="KAJ4846025.1"/>
    </source>
</evidence>
<feature type="compositionally biased region" description="Pro residues" evidence="2">
    <location>
        <begin position="38"/>
        <end position="47"/>
    </location>
</feature>
<evidence type="ECO:0000256" key="2">
    <source>
        <dbReference type="SAM" id="MobiDB-lite"/>
    </source>
</evidence>
<dbReference type="OrthoDB" id="2020598at2759"/>
<dbReference type="EMBL" id="JAKUCV010001512">
    <property type="protein sequence ID" value="KAJ4846025.1"/>
    <property type="molecule type" value="Genomic_DNA"/>
</dbReference>
<proteinExistence type="predicted"/>
<sequence>LAILDCVIKAARELFDTLEDKDFPEYCNPNEMQQPKKGPGPPPPPPGGAGKPLLGRRSTTKLKRSTQMSKLFQNLKSKMEGSNPAAKSNNAIKTQLGGSAGGKEGFAASIAELTKRSTYFQQIEEDAEKYAKPIMELKVEITSFQTKDMAELLKFQSNVESLLQVLSDESQVLAKFEGFPTKKLETLRTAAALYTRFDTIVTTLKNWEIVPPLGRILDKIETYFGKVKFELEKIDRTKDEESKKFKSHGIDFNFHILTSIGELMVDLSSSCMELALKERKIAKAEKLSEENGPETNQQIQQNIKMLWRVFQFAFRVYTFAGGHDTRADKLAKELADEILVDSPNQ</sequence>
<feature type="non-terminal residue" evidence="3">
    <location>
        <position position="1"/>
    </location>
</feature>
<dbReference type="InterPro" id="IPR040265">
    <property type="entry name" value="CHUP1/IPGA1-like"/>
</dbReference>
<accession>A0A9Q0G9N7</accession>
<reference evidence="3" key="1">
    <citation type="submission" date="2022-02" db="EMBL/GenBank/DDBJ databases">
        <authorList>
            <person name="Henning P.M."/>
            <person name="McCubbin A.G."/>
            <person name="Shore J.S."/>
        </authorList>
    </citation>
    <scope>NUCLEOTIDE SEQUENCE</scope>
    <source>
        <strain evidence="3">F60SS</strain>
        <tissue evidence="3">Leaves</tissue>
    </source>
</reference>
<gene>
    <name evidence="3" type="ORF">Tsubulata_002540</name>
</gene>
<evidence type="ECO:0000313" key="4">
    <source>
        <dbReference type="Proteomes" id="UP001141552"/>
    </source>
</evidence>
<dbReference type="PANTHER" id="PTHR31342:SF62">
    <property type="entry name" value="HYDROXYPROLINE-RICH GLYCOPROTEIN FAMILY PROTEIN"/>
    <property type="match status" value="1"/>
</dbReference>
<name>A0A9Q0G9N7_9ROSI</name>